<dbReference type="InterPro" id="IPR039329">
    <property type="entry name" value="SIAE"/>
</dbReference>
<dbReference type="Gene3D" id="2.60.40.10">
    <property type="entry name" value="Immunoglobulins"/>
    <property type="match status" value="1"/>
</dbReference>
<dbReference type="PANTHER" id="PTHR22901">
    <property type="entry name" value="SIALATE O-ACETYLESTERASE"/>
    <property type="match status" value="1"/>
</dbReference>
<proteinExistence type="predicted"/>
<organism evidence="2 3">
    <name type="scientific">Hymenobacter lucidus</name>
    <dbReference type="NCBI Taxonomy" id="2880930"/>
    <lineage>
        <taxon>Bacteria</taxon>
        <taxon>Pseudomonadati</taxon>
        <taxon>Bacteroidota</taxon>
        <taxon>Cytophagia</taxon>
        <taxon>Cytophagales</taxon>
        <taxon>Hymenobacteraceae</taxon>
        <taxon>Hymenobacter</taxon>
    </lineage>
</organism>
<sequence length="93" mass="9579">MRALPIIASAVLLALGHAAQANVTLPALIADNMVLQQQSNVALWGWAEAGEAVTVTVSWQKEPVKTTADAQGSWLVRVPTGKAGGHTHGSGKG</sequence>
<dbReference type="Proteomes" id="UP001165296">
    <property type="component" value="Unassembled WGS sequence"/>
</dbReference>
<dbReference type="PANTHER" id="PTHR22901:SF0">
    <property type="entry name" value="SIALATE O-ACETYLESTERASE"/>
    <property type="match status" value="1"/>
</dbReference>
<dbReference type="InterPro" id="IPR013783">
    <property type="entry name" value="Ig-like_fold"/>
</dbReference>
<dbReference type="RefSeq" id="WP_226179721.1">
    <property type="nucleotide sequence ID" value="NZ_JAJADR010000009.1"/>
</dbReference>
<protein>
    <recommendedName>
        <fullName evidence="4">Sialate O-acetylesterase</fullName>
    </recommendedName>
</protein>
<feature type="signal peptide" evidence="1">
    <location>
        <begin position="1"/>
        <end position="21"/>
    </location>
</feature>
<name>A0ABS8AXU0_9BACT</name>
<evidence type="ECO:0000256" key="1">
    <source>
        <dbReference type="SAM" id="SignalP"/>
    </source>
</evidence>
<feature type="chain" id="PRO_5045719064" description="Sialate O-acetylesterase" evidence="1">
    <location>
        <begin position="22"/>
        <end position="93"/>
    </location>
</feature>
<dbReference type="EMBL" id="JAJADR010000009">
    <property type="protein sequence ID" value="MCB2410634.1"/>
    <property type="molecule type" value="Genomic_DNA"/>
</dbReference>
<evidence type="ECO:0000313" key="3">
    <source>
        <dbReference type="Proteomes" id="UP001165296"/>
    </source>
</evidence>
<evidence type="ECO:0008006" key="4">
    <source>
        <dbReference type="Google" id="ProtNLM"/>
    </source>
</evidence>
<keyword evidence="3" id="KW-1185">Reference proteome</keyword>
<evidence type="ECO:0000313" key="2">
    <source>
        <dbReference type="EMBL" id="MCB2410634.1"/>
    </source>
</evidence>
<comment type="caution">
    <text evidence="2">The sequence shown here is derived from an EMBL/GenBank/DDBJ whole genome shotgun (WGS) entry which is preliminary data.</text>
</comment>
<keyword evidence="1" id="KW-0732">Signal</keyword>
<gene>
    <name evidence="2" type="ORF">LGH74_21785</name>
</gene>
<accession>A0ABS8AXU0</accession>
<reference evidence="2" key="1">
    <citation type="submission" date="2021-10" db="EMBL/GenBank/DDBJ databases">
        <authorList>
            <person name="Dean J.D."/>
            <person name="Kim M.K."/>
            <person name="Newey C.N."/>
            <person name="Stoker T.S."/>
            <person name="Thompson D.W."/>
            <person name="Grose J.H."/>
        </authorList>
    </citation>
    <scope>NUCLEOTIDE SEQUENCE</scope>
    <source>
        <strain evidence="2">BT178</strain>
    </source>
</reference>